<evidence type="ECO:0000313" key="2">
    <source>
        <dbReference type="EMBL" id="CAH1728147.1"/>
    </source>
</evidence>
<organism evidence="2 3">
    <name type="scientific">Chironomus riparius</name>
    <dbReference type="NCBI Taxonomy" id="315576"/>
    <lineage>
        <taxon>Eukaryota</taxon>
        <taxon>Metazoa</taxon>
        <taxon>Ecdysozoa</taxon>
        <taxon>Arthropoda</taxon>
        <taxon>Hexapoda</taxon>
        <taxon>Insecta</taxon>
        <taxon>Pterygota</taxon>
        <taxon>Neoptera</taxon>
        <taxon>Endopterygota</taxon>
        <taxon>Diptera</taxon>
        <taxon>Nematocera</taxon>
        <taxon>Chironomoidea</taxon>
        <taxon>Chironomidae</taxon>
        <taxon>Chironominae</taxon>
        <taxon>Chironomus</taxon>
    </lineage>
</organism>
<dbReference type="Proteomes" id="UP001153620">
    <property type="component" value="Chromosome 3"/>
</dbReference>
<feature type="region of interest" description="Disordered" evidence="1">
    <location>
        <begin position="1"/>
        <end position="33"/>
    </location>
</feature>
<evidence type="ECO:0000313" key="3">
    <source>
        <dbReference type="Proteomes" id="UP001153620"/>
    </source>
</evidence>
<sequence>MLQMSSSSDYERHKNNNNSSSSNNGRSSRNKKKGAPFMFFTNILRKKKVLSIDEIKEMKTRTRSEPSVVSYSCSLPVGQPSISTLSLTPGRILSRDIDHDMQQLRLSRSDNPYLQKKLASRDEMNMIDIEDNLVDDDTILIQDLNSQIDSGFEPDPFLLPDVQEHMIRSPPPVSWRPHGSSVFNFPHDNNNTITSHSSDESTQSVHGFYSENFTKQPSRISFDKVV</sequence>
<protein>
    <submittedName>
        <fullName evidence="2">Uncharacterized protein</fullName>
    </submittedName>
</protein>
<keyword evidence="3" id="KW-1185">Reference proteome</keyword>
<reference evidence="2" key="1">
    <citation type="submission" date="2022-01" db="EMBL/GenBank/DDBJ databases">
        <authorList>
            <person name="King R."/>
        </authorList>
    </citation>
    <scope>NUCLEOTIDE SEQUENCE</scope>
</reference>
<feature type="compositionally biased region" description="Low complexity" evidence="1">
    <location>
        <begin position="16"/>
        <end position="27"/>
    </location>
</feature>
<gene>
    <name evidence="2" type="ORF">CHIRRI_LOCUS10368</name>
</gene>
<reference evidence="2" key="2">
    <citation type="submission" date="2022-10" db="EMBL/GenBank/DDBJ databases">
        <authorList>
            <consortium name="ENA_rothamsted_submissions"/>
            <consortium name="culmorum"/>
            <person name="King R."/>
        </authorList>
    </citation>
    <scope>NUCLEOTIDE SEQUENCE</scope>
</reference>
<dbReference type="EMBL" id="OU895879">
    <property type="protein sequence ID" value="CAH1728147.1"/>
    <property type="molecule type" value="Genomic_DNA"/>
</dbReference>
<name>A0A9P0JAH5_9DIPT</name>
<proteinExistence type="predicted"/>
<evidence type="ECO:0000256" key="1">
    <source>
        <dbReference type="SAM" id="MobiDB-lite"/>
    </source>
</evidence>
<dbReference type="AlphaFoldDB" id="A0A9P0JAH5"/>
<accession>A0A9P0JAH5</accession>